<dbReference type="Gene3D" id="2.10.90.10">
    <property type="entry name" value="Cystine-knot cytokines"/>
    <property type="match status" value="1"/>
</dbReference>
<dbReference type="GO" id="GO:0005576">
    <property type="term" value="C:extracellular region"/>
    <property type="evidence" value="ECO:0007669"/>
    <property type="project" value="UniProtKB-SubCell"/>
</dbReference>
<feature type="domain" description="CTCK" evidence="3">
    <location>
        <begin position="52"/>
        <end position="145"/>
    </location>
</feature>
<evidence type="ECO:0000313" key="5">
    <source>
        <dbReference type="Proteomes" id="UP001159428"/>
    </source>
</evidence>
<dbReference type="AlphaFoldDB" id="A0AAU9X014"/>
<evidence type="ECO:0000313" key="4">
    <source>
        <dbReference type="EMBL" id="CAH3131694.1"/>
    </source>
</evidence>
<dbReference type="InterPro" id="IPR029034">
    <property type="entry name" value="Cystine-knot_cytokine"/>
</dbReference>
<dbReference type="Proteomes" id="UP001159428">
    <property type="component" value="Unassembled WGS sequence"/>
</dbReference>
<dbReference type="EMBL" id="CALNXJ010000026">
    <property type="protein sequence ID" value="CAH3131694.1"/>
    <property type="molecule type" value="Genomic_DNA"/>
</dbReference>
<comment type="caution">
    <text evidence="4">The sequence shown here is derived from an EMBL/GenBank/DDBJ whole genome shotgun (WGS) entry which is preliminary data.</text>
</comment>
<sequence length="182" mass="20393">MVFNDCFENNQVAQIEVYIKECSECPKGYERPPSKDQCCPQCVKTEDDENICKLRHRAPSILKFPDGCESESEVSLTECRGNCESSTIAKTLPEGYGSKNCKCCKPSNNTIVTINLICKNGNEITRKTADLDIITECGCGRQACVSTPSHANEEFVNQNGEIMEMKKKRRRRALSRLFALPP</sequence>
<gene>
    <name evidence="4" type="ORF">PMEA_00014786</name>
</gene>
<evidence type="ECO:0000259" key="3">
    <source>
        <dbReference type="PROSITE" id="PS01225"/>
    </source>
</evidence>
<organism evidence="4 5">
    <name type="scientific">Pocillopora meandrina</name>
    <dbReference type="NCBI Taxonomy" id="46732"/>
    <lineage>
        <taxon>Eukaryota</taxon>
        <taxon>Metazoa</taxon>
        <taxon>Cnidaria</taxon>
        <taxon>Anthozoa</taxon>
        <taxon>Hexacorallia</taxon>
        <taxon>Scleractinia</taxon>
        <taxon>Astrocoeniina</taxon>
        <taxon>Pocilloporidae</taxon>
        <taxon>Pocillopora</taxon>
    </lineage>
</organism>
<reference evidence="4 5" key="1">
    <citation type="submission" date="2022-05" db="EMBL/GenBank/DDBJ databases">
        <authorList>
            <consortium name="Genoscope - CEA"/>
            <person name="William W."/>
        </authorList>
    </citation>
    <scope>NUCLEOTIDE SEQUENCE [LARGE SCALE GENOMIC DNA]</scope>
</reference>
<proteinExistence type="predicted"/>
<evidence type="ECO:0000256" key="1">
    <source>
        <dbReference type="ARBA" id="ARBA00023157"/>
    </source>
</evidence>
<accession>A0AAU9X014</accession>
<protein>
    <recommendedName>
        <fullName evidence="3">CTCK domain-containing protein</fullName>
    </recommendedName>
</protein>
<evidence type="ECO:0000256" key="2">
    <source>
        <dbReference type="PROSITE-ProRule" id="PRU00039"/>
    </source>
</evidence>
<comment type="caution">
    <text evidence="2">Lacks conserved residue(s) required for the propagation of feature annotation.</text>
</comment>
<dbReference type="InterPro" id="IPR006207">
    <property type="entry name" value="Cys_knot_C"/>
</dbReference>
<dbReference type="SMART" id="SM00041">
    <property type="entry name" value="CT"/>
    <property type="match status" value="1"/>
</dbReference>
<name>A0AAU9X014_9CNID</name>
<dbReference type="PROSITE" id="PS01225">
    <property type="entry name" value="CTCK_2"/>
    <property type="match status" value="1"/>
</dbReference>
<keyword evidence="1" id="KW-1015">Disulfide bond</keyword>
<keyword evidence="5" id="KW-1185">Reference proteome</keyword>